<reference evidence="9 10" key="1">
    <citation type="submission" date="2023-08" db="EMBL/GenBank/DDBJ databases">
        <title>Black Yeasts Isolated from many extreme environments.</title>
        <authorList>
            <person name="Coleine C."/>
            <person name="Stajich J.E."/>
            <person name="Selbmann L."/>
        </authorList>
    </citation>
    <scope>NUCLEOTIDE SEQUENCE [LARGE SCALE GENOMIC DNA]</scope>
    <source>
        <strain evidence="9 10">CCFEE 5792</strain>
    </source>
</reference>
<feature type="domain" description="Xylanolytic transcriptional activator regulatory" evidence="8">
    <location>
        <begin position="200"/>
        <end position="277"/>
    </location>
</feature>
<dbReference type="EMBL" id="JAVRRD010000005">
    <property type="protein sequence ID" value="KAK5058679.1"/>
    <property type="molecule type" value="Genomic_DNA"/>
</dbReference>
<dbReference type="Proteomes" id="UP001358417">
    <property type="component" value="Unassembled WGS sequence"/>
</dbReference>
<keyword evidence="6" id="KW-0539">Nucleus</keyword>
<dbReference type="GO" id="GO:0008270">
    <property type="term" value="F:zinc ion binding"/>
    <property type="evidence" value="ECO:0007669"/>
    <property type="project" value="InterPro"/>
</dbReference>
<sequence length="647" mass="72428">MAPAATVDQSTPNRSVARIIFSDNGASSYHGQTSALFEENVYDRKGSKREVVPPEWVEKGLMAEASLQRQMEVINFRDNKLDFDGVEPELGMHLLSLHWNRQHHSFLITYRPAFMRDMACNGPYFSKILLNAIFYGSSKFSTRLEVRKDPNDVRTAGWKFRQRVRELLGNALDGSEITTIQALLVMANSLFALGDERSAAWLYSGLAFRMIIDLGLHAEAATLSSARSLSHEDQEIRRRVFWGAFVVDKIMSLYQGRPVSLQEADTSVPISFLDKFEENENWAPFAYGSDSHTDHIGGPAYSVSTFTALCELCRIMNQILNNIYAERIFDRSSSDLTQMLDDLHSKMENWNQSLAPHLQFDPLRPRLVTPPPHVLSLAAMYNVLLILLHRPFVADGHLYNTARSISVNSLLTCATAATQIVRLLRVYDKAYSVRRAPYLISYATYVSATIHVRIASKRTSSSDAHRSLSTCVAVLSINQETNWAARRAKTIVEGLMKRLQVEVPNAAANPQAYILGAEPESQQPIILEQFASGDNFAEETLRPDGFSPGLDIDAVIQSFVPNNESNSNIPFSSYMNQQPPTDDSSGQSAFPDQSPEAFRNGMFQANQPQGNSVWYDQFGAQTFAFDDLLFGFNGSMLDDFSMPAYPS</sequence>
<gene>
    <name evidence="9" type="ORF">LTR84_010943</name>
</gene>
<dbReference type="Pfam" id="PF04082">
    <property type="entry name" value="Fungal_trans"/>
    <property type="match status" value="1"/>
</dbReference>
<evidence type="ECO:0000256" key="6">
    <source>
        <dbReference type="ARBA" id="ARBA00023242"/>
    </source>
</evidence>
<dbReference type="CDD" id="cd12148">
    <property type="entry name" value="fungal_TF_MHR"/>
    <property type="match status" value="1"/>
</dbReference>
<dbReference type="AlphaFoldDB" id="A0AAV9NM60"/>
<feature type="region of interest" description="Disordered" evidence="7">
    <location>
        <begin position="567"/>
        <end position="605"/>
    </location>
</feature>
<dbReference type="PANTHER" id="PTHR31313">
    <property type="entry name" value="TY1 ENHANCER ACTIVATOR"/>
    <property type="match status" value="1"/>
</dbReference>
<keyword evidence="3" id="KW-0805">Transcription regulation</keyword>
<accession>A0AAV9NM60</accession>
<dbReference type="GO" id="GO:0003677">
    <property type="term" value="F:DNA binding"/>
    <property type="evidence" value="ECO:0007669"/>
    <property type="project" value="UniProtKB-KW"/>
</dbReference>
<evidence type="ECO:0000256" key="1">
    <source>
        <dbReference type="ARBA" id="ARBA00022723"/>
    </source>
</evidence>
<dbReference type="InterPro" id="IPR007219">
    <property type="entry name" value="XnlR_reg_dom"/>
</dbReference>
<evidence type="ECO:0000313" key="10">
    <source>
        <dbReference type="Proteomes" id="UP001358417"/>
    </source>
</evidence>
<evidence type="ECO:0000256" key="2">
    <source>
        <dbReference type="ARBA" id="ARBA00022833"/>
    </source>
</evidence>
<evidence type="ECO:0000313" key="9">
    <source>
        <dbReference type="EMBL" id="KAK5058679.1"/>
    </source>
</evidence>
<keyword evidence="1" id="KW-0479">Metal-binding</keyword>
<evidence type="ECO:0000256" key="3">
    <source>
        <dbReference type="ARBA" id="ARBA00023015"/>
    </source>
</evidence>
<dbReference type="GO" id="GO:0006351">
    <property type="term" value="P:DNA-templated transcription"/>
    <property type="evidence" value="ECO:0007669"/>
    <property type="project" value="InterPro"/>
</dbReference>
<dbReference type="PANTHER" id="PTHR31313:SF86">
    <property type="entry name" value="ZN(2)-C6 FUNGAL-TYPE DOMAIN-CONTAINING PROTEIN"/>
    <property type="match status" value="1"/>
</dbReference>
<dbReference type="InterPro" id="IPR051615">
    <property type="entry name" value="Transcr_Regulatory_Elem"/>
</dbReference>
<proteinExistence type="predicted"/>
<feature type="compositionally biased region" description="Polar residues" evidence="7">
    <location>
        <begin position="567"/>
        <end position="591"/>
    </location>
</feature>
<protein>
    <recommendedName>
        <fullName evidence="8">Xylanolytic transcriptional activator regulatory domain-containing protein</fullName>
    </recommendedName>
</protein>
<dbReference type="RefSeq" id="XP_064709202.1">
    <property type="nucleotide sequence ID" value="XM_064854476.1"/>
</dbReference>
<name>A0AAV9NM60_9EURO</name>
<dbReference type="GeneID" id="89979097"/>
<keyword evidence="5" id="KW-0804">Transcription</keyword>
<evidence type="ECO:0000256" key="7">
    <source>
        <dbReference type="SAM" id="MobiDB-lite"/>
    </source>
</evidence>
<evidence type="ECO:0000256" key="4">
    <source>
        <dbReference type="ARBA" id="ARBA00023125"/>
    </source>
</evidence>
<comment type="caution">
    <text evidence="9">The sequence shown here is derived from an EMBL/GenBank/DDBJ whole genome shotgun (WGS) entry which is preliminary data.</text>
</comment>
<evidence type="ECO:0000259" key="8">
    <source>
        <dbReference type="SMART" id="SM00906"/>
    </source>
</evidence>
<evidence type="ECO:0000256" key="5">
    <source>
        <dbReference type="ARBA" id="ARBA00023163"/>
    </source>
</evidence>
<organism evidence="9 10">
    <name type="scientific">Exophiala bonariae</name>
    <dbReference type="NCBI Taxonomy" id="1690606"/>
    <lineage>
        <taxon>Eukaryota</taxon>
        <taxon>Fungi</taxon>
        <taxon>Dikarya</taxon>
        <taxon>Ascomycota</taxon>
        <taxon>Pezizomycotina</taxon>
        <taxon>Eurotiomycetes</taxon>
        <taxon>Chaetothyriomycetidae</taxon>
        <taxon>Chaetothyriales</taxon>
        <taxon>Herpotrichiellaceae</taxon>
        <taxon>Exophiala</taxon>
    </lineage>
</organism>
<dbReference type="SMART" id="SM00906">
    <property type="entry name" value="Fungal_trans"/>
    <property type="match status" value="1"/>
</dbReference>
<keyword evidence="10" id="KW-1185">Reference proteome</keyword>
<keyword evidence="4" id="KW-0238">DNA-binding</keyword>
<keyword evidence="2" id="KW-0862">Zinc</keyword>